<gene>
    <name evidence="3" type="primary">LOC103723697</name>
</gene>
<keyword evidence="2" id="KW-1185">Reference proteome</keyword>
<evidence type="ECO:0000313" key="3">
    <source>
        <dbReference type="RefSeq" id="XP_017702264.2"/>
    </source>
</evidence>
<dbReference type="Proteomes" id="UP000228380">
    <property type="component" value="Unplaced"/>
</dbReference>
<organism evidence="2 3">
    <name type="scientific">Phoenix dactylifera</name>
    <name type="common">Date palm</name>
    <dbReference type="NCBI Taxonomy" id="42345"/>
    <lineage>
        <taxon>Eukaryota</taxon>
        <taxon>Viridiplantae</taxon>
        <taxon>Streptophyta</taxon>
        <taxon>Embryophyta</taxon>
        <taxon>Tracheophyta</taxon>
        <taxon>Spermatophyta</taxon>
        <taxon>Magnoliopsida</taxon>
        <taxon>Liliopsida</taxon>
        <taxon>Arecaceae</taxon>
        <taxon>Coryphoideae</taxon>
        <taxon>Phoeniceae</taxon>
        <taxon>Phoenix</taxon>
    </lineage>
</organism>
<name>A0A8B7MXI7_PHODC</name>
<evidence type="ECO:0000256" key="1">
    <source>
        <dbReference type="SAM" id="MobiDB-lite"/>
    </source>
</evidence>
<dbReference type="KEGG" id="pda:103723697"/>
<feature type="region of interest" description="Disordered" evidence="1">
    <location>
        <begin position="1"/>
        <end position="29"/>
    </location>
</feature>
<dbReference type="GeneID" id="103723697"/>
<sequence length="540" mass="61058">MEPRYCKPSLKRSRAAPGSNTSPNSRVYCDSGMSRRKKVKFADSLSVQELSCEKSACSVKTETTRSPSSDRAKTSEYKYFKKLHEEAGHKCCSYEAPVQEINLKTSKERDGVANFYNSGTCKSDMSKSILPLQNVTPIAERSSFTPAMVTENCALNSLVTCKYDVNKSSLPIHSVMPISQRSIFTPAEVSWNYGRKYKHSGIFTEKRRKLLQLALQALSLEIDELRLNRSDSIFKFLHRLGTGRKSSDHEKLTKSVQKVSNDWCRSLAASKFDGPLEEVLELTGRNLFPTISTKHSRTDLLAHKCKRTDDCISFPLEYSEIQVSPTWHAIEAGFQCNKQSNWVLDEAGSSDLHAENRSTSAIEWSTEFEYMLPKFVYPIPRAFSAYLPFTEKSLVPYTKRTSTKLCDLHGQELHLELVKEQCTTRLLGWNEDIEEPGLSFGSESEMDHLPLTLYTAPNFLDQTNFYESRKIFNFSSSSNCLALPDTSHLSVNGLLSTPLHAYELEWKSSPTVDSMFKSSPTSNHEVMLQVTPHQNLDGLF</sequence>
<accession>A0A8B7MXI7</accession>
<evidence type="ECO:0000313" key="2">
    <source>
        <dbReference type="Proteomes" id="UP000228380"/>
    </source>
</evidence>
<protein>
    <submittedName>
        <fullName evidence="3">Uncharacterized protein LOC103723697 isoform X1</fullName>
    </submittedName>
</protein>
<dbReference type="AlphaFoldDB" id="A0A8B7MXI7"/>
<dbReference type="OrthoDB" id="638090at2759"/>
<proteinExistence type="predicted"/>
<reference evidence="3" key="1">
    <citation type="submission" date="2025-08" db="UniProtKB">
        <authorList>
            <consortium name="RefSeq"/>
        </authorList>
    </citation>
    <scope>IDENTIFICATION</scope>
    <source>
        <tissue evidence="3">Young leaves</tissue>
    </source>
</reference>
<dbReference type="RefSeq" id="XP_017702264.2">
    <property type="nucleotide sequence ID" value="XM_017846775.3"/>
</dbReference>